<organism evidence="1 2">
    <name type="scientific">Boletus edulis BED1</name>
    <dbReference type="NCBI Taxonomy" id="1328754"/>
    <lineage>
        <taxon>Eukaryota</taxon>
        <taxon>Fungi</taxon>
        <taxon>Dikarya</taxon>
        <taxon>Basidiomycota</taxon>
        <taxon>Agaricomycotina</taxon>
        <taxon>Agaricomycetes</taxon>
        <taxon>Agaricomycetidae</taxon>
        <taxon>Boletales</taxon>
        <taxon>Boletineae</taxon>
        <taxon>Boletaceae</taxon>
        <taxon>Boletoideae</taxon>
        <taxon>Boletus</taxon>
    </lineage>
</organism>
<dbReference type="EMBL" id="WHUW01000156">
    <property type="protein sequence ID" value="KAF8420535.1"/>
    <property type="molecule type" value="Genomic_DNA"/>
</dbReference>
<comment type="caution">
    <text evidence="1">The sequence shown here is derived from an EMBL/GenBank/DDBJ whole genome shotgun (WGS) entry which is preliminary data.</text>
</comment>
<proteinExistence type="predicted"/>
<gene>
    <name evidence="1" type="ORF">L210DRAFT_2254053</name>
</gene>
<protein>
    <submittedName>
        <fullName evidence="1">Uncharacterized protein</fullName>
    </submittedName>
</protein>
<sequence length="142" mass="16204">MSILIISLSRLISCAGGTCNDLLERQFLFSSLIQPHHWRGITLNSGYFFSFFSFINTSLLDLHGQAVSSFSQRCTHVNFFRQSKTFFLFLLVGVLTRIDPPRQRKSGHDLFLIAPRLFNGYLPAPSSSMHYLRCLLMQAVLL</sequence>
<reference evidence="1" key="1">
    <citation type="submission" date="2019-10" db="EMBL/GenBank/DDBJ databases">
        <authorList>
            <consortium name="DOE Joint Genome Institute"/>
            <person name="Kuo A."/>
            <person name="Miyauchi S."/>
            <person name="Kiss E."/>
            <person name="Drula E."/>
            <person name="Kohler A."/>
            <person name="Sanchez-Garcia M."/>
            <person name="Andreopoulos B."/>
            <person name="Barry K.W."/>
            <person name="Bonito G."/>
            <person name="Buee M."/>
            <person name="Carver A."/>
            <person name="Chen C."/>
            <person name="Cichocki N."/>
            <person name="Clum A."/>
            <person name="Culley D."/>
            <person name="Crous P.W."/>
            <person name="Fauchery L."/>
            <person name="Girlanda M."/>
            <person name="Hayes R."/>
            <person name="Keri Z."/>
            <person name="LaButti K."/>
            <person name="Lipzen A."/>
            <person name="Lombard V."/>
            <person name="Magnuson J."/>
            <person name="Maillard F."/>
            <person name="Morin E."/>
            <person name="Murat C."/>
            <person name="Nolan M."/>
            <person name="Ohm R."/>
            <person name="Pangilinan J."/>
            <person name="Pereira M."/>
            <person name="Perotto S."/>
            <person name="Peter M."/>
            <person name="Riley R."/>
            <person name="Sitrit Y."/>
            <person name="Stielow B."/>
            <person name="Szollosi G."/>
            <person name="Zifcakova L."/>
            <person name="Stursova M."/>
            <person name="Spatafora J.W."/>
            <person name="Tedersoo L."/>
            <person name="Vaario L.-M."/>
            <person name="Yamada A."/>
            <person name="Yan M."/>
            <person name="Wang P."/>
            <person name="Xu J."/>
            <person name="Bruns T."/>
            <person name="Baldrian P."/>
            <person name="Vilgalys R."/>
            <person name="Henrissat B."/>
            <person name="Grigoriev I.V."/>
            <person name="Hibbett D."/>
            <person name="Nagy L.G."/>
            <person name="Martin F.M."/>
        </authorList>
    </citation>
    <scope>NUCLEOTIDE SEQUENCE</scope>
    <source>
        <strain evidence="1">BED1</strain>
    </source>
</reference>
<evidence type="ECO:0000313" key="1">
    <source>
        <dbReference type="EMBL" id="KAF8420535.1"/>
    </source>
</evidence>
<dbReference type="AlphaFoldDB" id="A0AAD4G682"/>
<evidence type="ECO:0000313" key="2">
    <source>
        <dbReference type="Proteomes" id="UP001194468"/>
    </source>
</evidence>
<dbReference type="Proteomes" id="UP001194468">
    <property type="component" value="Unassembled WGS sequence"/>
</dbReference>
<accession>A0AAD4G682</accession>
<name>A0AAD4G682_BOLED</name>
<reference evidence="1" key="2">
    <citation type="journal article" date="2020" name="Nat. Commun.">
        <title>Large-scale genome sequencing of mycorrhizal fungi provides insights into the early evolution of symbiotic traits.</title>
        <authorList>
            <person name="Miyauchi S."/>
            <person name="Kiss E."/>
            <person name="Kuo A."/>
            <person name="Drula E."/>
            <person name="Kohler A."/>
            <person name="Sanchez-Garcia M."/>
            <person name="Morin E."/>
            <person name="Andreopoulos B."/>
            <person name="Barry K.W."/>
            <person name="Bonito G."/>
            <person name="Buee M."/>
            <person name="Carver A."/>
            <person name="Chen C."/>
            <person name="Cichocki N."/>
            <person name="Clum A."/>
            <person name="Culley D."/>
            <person name="Crous P.W."/>
            <person name="Fauchery L."/>
            <person name="Girlanda M."/>
            <person name="Hayes R.D."/>
            <person name="Keri Z."/>
            <person name="LaButti K."/>
            <person name="Lipzen A."/>
            <person name="Lombard V."/>
            <person name="Magnuson J."/>
            <person name="Maillard F."/>
            <person name="Murat C."/>
            <person name="Nolan M."/>
            <person name="Ohm R.A."/>
            <person name="Pangilinan J."/>
            <person name="Pereira M.F."/>
            <person name="Perotto S."/>
            <person name="Peter M."/>
            <person name="Pfister S."/>
            <person name="Riley R."/>
            <person name="Sitrit Y."/>
            <person name="Stielow J.B."/>
            <person name="Szollosi G."/>
            <person name="Zifcakova L."/>
            <person name="Stursova M."/>
            <person name="Spatafora J.W."/>
            <person name="Tedersoo L."/>
            <person name="Vaario L.M."/>
            <person name="Yamada A."/>
            <person name="Yan M."/>
            <person name="Wang P."/>
            <person name="Xu J."/>
            <person name="Bruns T."/>
            <person name="Baldrian P."/>
            <person name="Vilgalys R."/>
            <person name="Dunand C."/>
            <person name="Henrissat B."/>
            <person name="Grigoriev I.V."/>
            <person name="Hibbett D."/>
            <person name="Nagy L.G."/>
            <person name="Martin F.M."/>
        </authorList>
    </citation>
    <scope>NUCLEOTIDE SEQUENCE</scope>
    <source>
        <strain evidence="1">BED1</strain>
    </source>
</reference>
<keyword evidence="2" id="KW-1185">Reference proteome</keyword>